<dbReference type="InterPro" id="IPR000182">
    <property type="entry name" value="GNAT_dom"/>
</dbReference>
<sequence>MRTVPEFRAVDVETELARDVLAEYFTSRELGFTGGLYQVTWPTSATFTPPDGVFLVAEHDDVVAGCGGVRRVEPSSTGETRFEVKHLWVREEARGRGVGAALLQELEVRARALGAHEMVLDTNRSLTAAARLYAAAGYQPTEPYNDNPNATDWFAKRLPGA</sequence>
<dbReference type="Gene3D" id="3.40.630.30">
    <property type="match status" value="1"/>
</dbReference>
<dbReference type="PANTHER" id="PTHR43877">
    <property type="entry name" value="AMINOALKYLPHOSPHONATE N-ACETYLTRANSFERASE-RELATED-RELATED"/>
    <property type="match status" value="1"/>
</dbReference>
<organism evidence="4 5">
    <name type="scientific">Bogoriella caseilytica</name>
    <dbReference type="NCBI Taxonomy" id="56055"/>
    <lineage>
        <taxon>Bacteria</taxon>
        <taxon>Bacillati</taxon>
        <taxon>Actinomycetota</taxon>
        <taxon>Actinomycetes</taxon>
        <taxon>Micrococcales</taxon>
        <taxon>Bogoriellaceae</taxon>
        <taxon>Bogoriella</taxon>
    </lineage>
</organism>
<dbReference type="PROSITE" id="PS51186">
    <property type="entry name" value="GNAT"/>
    <property type="match status" value="1"/>
</dbReference>
<dbReference type="Proteomes" id="UP000280668">
    <property type="component" value="Unassembled WGS sequence"/>
</dbReference>
<keyword evidence="5" id="KW-1185">Reference proteome</keyword>
<feature type="domain" description="N-acetyltransferase" evidence="3">
    <location>
        <begin position="5"/>
        <end position="159"/>
    </location>
</feature>
<accession>A0A3N2B9M8</accession>
<reference evidence="4 5" key="1">
    <citation type="submission" date="2018-11" db="EMBL/GenBank/DDBJ databases">
        <title>Sequencing the genomes of 1000 actinobacteria strains.</title>
        <authorList>
            <person name="Klenk H.-P."/>
        </authorList>
    </citation>
    <scope>NUCLEOTIDE SEQUENCE [LARGE SCALE GENOMIC DNA]</scope>
    <source>
        <strain evidence="4 5">DSM 11294</strain>
    </source>
</reference>
<evidence type="ECO:0000313" key="5">
    <source>
        <dbReference type="Proteomes" id="UP000280668"/>
    </source>
</evidence>
<evidence type="ECO:0000313" key="4">
    <source>
        <dbReference type="EMBL" id="ROR71908.1"/>
    </source>
</evidence>
<keyword evidence="1 4" id="KW-0808">Transferase</keyword>
<evidence type="ECO:0000259" key="3">
    <source>
        <dbReference type="PROSITE" id="PS51186"/>
    </source>
</evidence>
<dbReference type="InterPro" id="IPR016181">
    <property type="entry name" value="Acyl_CoA_acyltransferase"/>
</dbReference>
<dbReference type="InterPro" id="IPR050832">
    <property type="entry name" value="Bact_Acetyltransf"/>
</dbReference>
<protein>
    <submittedName>
        <fullName evidence="4">Acetyltransferase (GNAT) family protein</fullName>
    </submittedName>
</protein>
<dbReference type="Pfam" id="PF00583">
    <property type="entry name" value="Acetyltransf_1"/>
    <property type="match status" value="1"/>
</dbReference>
<gene>
    <name evidence="4" type="ORF">EDD31_0247</name>
</gene>
<dbReference type="GO" id="GO:0016747">
    <property type="term" value="F:acyltransferase activity, transferring groups other than amino-acyl groups"/>
    <property type="evidence" value="ECO:0007669"/>
    <property type="project" value="InterPro"/>
</dbReference>
<comment type="caution">
    <text evidence="4">The sequence shown here is derived from an EMBL/GenBank/DDBJ whole genome shotgun (WGS) entry which is preliminary data.</text>
</comment>
<name>A0A3N2B9M8_9MICO</name>
<dbReference type="CDD" id="cd04301">
    <property type="entry name" value="NAT_SF"/>
    <property type="match status" value="1"/>
</dbReference>
<dbReference type="AlphaFoldDB" id="A0A3N2B9M8"/>
<dbReference type="PANTHER" id="PTHR43877:SF2">
    <property type="entry name" value="AMINOALKYLPHOSPHONATE N-ACETYLTRANSFERASE-RELATED"/>
    <property type="match status" value="1"/>
</dbReference>
<evidence type="ECO:0000256" key="1">
    <source>
        <dbReference type="ARBA" id="ARBA00022679"/>
    </source>
</evidence>
<dbReference type="EMBL" id="RKHK01000001">
    <property type="protein sequence ID" value="ROR71908.1"/>
    <property type="molecule type" value="Genomic_DNA"/>
</dbReference>
<dbReference type="SUPFAM" id="SSF55729">
    <property type="entry name" value="Acyl-CoA N-acyltransferases (Nat)"/>
    <property type="match status" value="1"/>
</dbReference>
<evidence type="ECO:0000256" key="2">
    <source>
        <dbReference type="ARBA" id="ARBA00023315"/>
    </source>
</evidence>
<keyword evidence="2" id="KW-0012">Acyltransferase</keyword>
<proteinExistence type="predicted"/>